<dbReference type="EMBL" id="CP073587">
    <property type="protein sequence ID" value="QUN06982.1"/>
    <property type="molecule type" value="Genomic_DNA"/>
</dbReference>
<dbReference type="SUPFAM" id="SSF52172">
    <property type="entry name" value="CheY-like"/>
    <property type="match status" value="1"/>
</dbReference>
<keyword evidence="7" id="KW-1185">Reference proteome</keyword>
<sequence length="219" mass="23981">MSNINVLLVDDHVVIREALANLLNENEEISVVAQANNIQKALHDVRVFPIDVAIVDLSLGQQNGLDLVRSITEIYPLVKCLVFSMYPEALYAERSLRAGAKGYVMKSESPDVLISAIKKVYADEIALSRLMTKALISSHSSEIFAPVTTSFSLQSLGDRELEILLLVGKGNLTKEIAQRLNLSVKTVDAVRQKLKVKLGLGSASDLVKFAIEYANSINT</sequence>
<dbReference type="PROSITE" id="PS50043">
    <property type="entry name" value="HTH_LUXR_2"/>
    <property type="match status" value="1"/>
</dbReference>
<dbReference type="RefSeq" id="WP_212595987.1">
    <property type="nucleotide sequence ID" value="NZ_CP073587.1"/>
</dbReference>
<dbReference type="Pfam" id="PF00196">
    <property type="entry name" value="GerE"/>
    <property type="match status" value="1"/>
</dbReference>
<dbReference type="InterPro" id="IPR016032">
    <property type="entry name" value="Sig_transdc_resp-reg_C-effctor"/>
</dbReference>
<evidence type="ECO:0000313" key="7">
    <source>
        <dbReference type="Proteomes" id="UP000679575"/>
    </source>
</evidence>
<dbReference type="Pfam" id="PF00072">
    <property type="entry name" value="Response_reg"/>
    <property type="match status" value="1"/>
</dbReference>
<dbReference type="InterPro" id="IPR039420">
    <property type="entry name" value="WalR-like"/>
</dbReference>
<evidence type="ECO:0000256" key="2">
    <source>
        <dbReference type="ARBA" id="ARBA00023125"/>
    </source>
</evidence>
<dbReference type="CDD" id="cd17535">
    <property type="entry name" value="REC_NarL-like"/>
    <property type="match status" value="1"/>
</dbReference>
<feature type="modified residue" description="4-aspartylphosphate" evidence="3">
    <location>
        <position position="56"/>
    </location>
</feature>
<dbReference type="SUPFAM" id="SSF46894">
    <property type="entry name" value="C-terminal effector domain of the bipartite response regulators"/>
    <property type="match status" value="1"/>
</dbReference>
<name>A0ABX7YWC3_9GAMM</name>
<dbReference type="PANTHER" id="PTHR43214">
    <property type="entry name" value="TWO-COMPONENT RESPONSE REGULATOR"/>
    <property type="match status" value="1"/>
</dbReference>
<dbReference type="CDD" id="cd06170">
    <property type="entry name" value="LuxR_C_like"/>
    <property type="match status" value="1"/>
</dbReference>
<dbReference type="Proteomes" id="UP000679575">
    <property type="component" value="Chromosome"/>
</dbReference>
<evidence type="ECO:0000256" key="3">
    <source>
        <dbReference type="PROSITE-ProRule" id="PRU00169"/>
    </source>
</evidence>
<protein>
    <submittedName>
        <fullName evidence="6">Response regulator transcription factor</fullName>
    </submittedName>
</protein>
<dbReference type="InterPro" id="IPR011006">
    <property type="entry name" value="CheY-like_superfamily"/>
</dbReference>
<dbReference type="PRINTS" id="PR00038">
    <property type="entry name" value="HTHLUXR"/>
</dbReference>
<dbReference type="SMART" id="SM00421">
    <property type="entry name" value="HTH_LUXR"/>
    <property type="match status" value="1"/>
</dbReference>
<evidence type="ECO:0000259" key="4">
    <source>
        <dbReference type="PROSITE" id="PS50043"/>
    </source>
</evidence>
<accession>A0ABX7YWC3</accession>
<evidence type="ECO:0000259" key="5">
    <source>
        <dbReference type="PROSITE" id="PS50110"/>
    </source>
</evidence>
<keyword evidence="2" id="KW-0238">DNA-binding</keyword>
<feature type="domain" description="Response regulatory" evidence="5">
    <location>
        <begin position="5"/>
        <end position="121"/>
    </location>
</feature>
<feature type="domain" description="HTH luxR-type" evidence="4">
    <location>
        <begin position="149"/>
        <end position="214"/>
    </location>
</feature>
<reference evidence="6 7" key="1">
    <citation type="submission" date="2021-04" db="EMBL/GenBank/DDBJ databases">
        <title>Novel species identification of genus Shewanella.</title>
        <authorList>
            <person name="Liu G."/>
        </authorList>
    </citation>
    <scope>NUCLEOTIDE SEQUENCE [LARGE SCALE GENOMIC DNA]</scope>
    <source>
        <strain evidence="6 7">FJAT-54481</strain>
    </source>
</reference>
<organism evidence="6 7">
    <name type="scientific">Shewanella yunxiaonensis</name>
    <dbReference type="NCBI Taxonomy" id="2829809"/>
    <lineage>
        <taxon>Bacteria</taxon>
        <taxon>Pseudomonadati</taxon>
        <taxon>Pseudomonadota</taxon>
        <taxon>Gammaproteobacteria</taxon>
        <taxon>Alteromonadales</taxon>
        <taxon>Shewanellaceae</taxon>
        <taxon>Shewanella</taxon>
    </lineage>
</organism>
<dbReference type="InterPro" id="IPR000792">
    <property type="entry name" value="Tscrpt_reg_LuxR_C"/>
</dbReference>
<proteinExistence type="predicted"/>
<gene>
    <name evidence="6" type="ORF">KDN34_05980</name>
</gene>
<evidence type="ECO:0000313" key="6">
    <source>
        <dbReference type="EMBL" id="QUN06982.1"/>
    </source>
</evidence>
<dbReference type="InterPro" id="IPR001789">
    <property type="entry name" value="Sig_transdc_resp-reg_receiver"/>
</dbReference>
<keyword evidence="1 3" id="KW-0597">Phosphoprotein</keyword>
<dbReference type="Gene3D" id="3.40.50.2300">
    <property type="match status" value="1"/>
</dbReference>
<dbReference type="InterPro" id="IPR058245">
    <property type="entry name" value="NreC/VraR/RcsB-like_REC"/>
</dbReference>
<dbReference type="PANTHER" id="PTHR43214:SF43">
    <property type="entry name" value="TWO-COMPONENT RESPONSE REGULATOR"/>
    <property type="match status" value="1"/>
</dbReference>
<evidence type="ECO:0000256" key="1">
    <source>
        <dbReference type="ARBA" id="ARBA00022553"/>
    </source>
</evidence>
<dbReference type="SMART" id="SM00448">
    <property type="entry name" value="REC"/>
    <property type="match status" value="1"/>
</dbReference>
<dbReference type="PROSITE" id="PS50110">
    <property type="entry name" value="RESPONSE_REGULATORY"/>
    <property type="match status" value="1"/>
</dbReference>